<sequence length="364" mass="43480">MLRETFGESTHLFLLKKSETQKMPKSRCIKKIQEVYWQLLNGLSNQEGLKKIAVEDLEEEEEAPVQEVEEEAHQEIEVEEEDTLDQDLQATIHQIEKFQEEEIEAEVEVEEELEEAAEVIVEKTVEREMKKKLMGLIEEEEDLSPQRKKNPLEMTEVLRKIALAKIRSQKMEKEKTLVYLLKNKSAQKINLNQKIKTLKTKKALKLRNRLNLNNSNNNKKKLSMSELFVNFFDQNVKLTLIQTIKAKINSQNLKMIYFTFKVVFYLYFFKSLSPLYFIINLSKSAFFFLQFYLLFQNTFFNNYKSSFIHVLNIFFYENYQNDKINDIIFLNCNYNRIILSKYQYFNVSFYSIFSILQFYESNNQ</sequence>
<proteinExistence type="predicted"/>
<keyword evidence="1" id="KW-0472">Membrane</keyword>
<protein>
    <submittedName>
        <fullName evidence="2">Transmembrane protein, putative</fullName>
    </submittedName>
</protein>
<dbReference type="RefSeq" id="XP_001014033.2">
    <property type="nucleotide sequence ID" value="XM_001014033.2"/>
</dbReference>
<keyword evidence="1" id="KW-1133">Transmembrane helix</keyword>
<keyword evidence="1 2" id="KW-0812">Transmembrane</keyword>
<reference evidence="3" key="1">
    <citation type="journal article" date="2006" name="PLoS Biol.">
        <title>Macronuclear genome sequence of the ciliate Tetrahymena thermophila, a model eukaryote.</title>
        <authorList>
            <person name="Eisen J.A."/>
            <person name="Coyne R.S."/>
            <person name="Wu M."/>
            <person name="Wu D."/>
            <person name="Thiagarajan M."/>
            <person name="Wortman J.R."/>
            <person name="Badger J.H."/>
            <person name="Ren Q."/>
            <person name="Amedeo P."/>
            <person name="Jones K.M."/>
            <person name="Tallon L.J."/>
            <person name="Delcher A.L."/>
            <person name="Salzberg S.L."/>
            <person name="Silva J.C."/>
            <person name="Haas B.J."/>
            <person name="Majoros W.H."/>
            <person name="Farzad M."/>
            <person name="Carlton J.M."/>
            <person name="Smith R.K. Jr."/>
            <person name="Garg J."/>
            <person name="Pearlman R.E."/>
            <person name="Karrer K.M."/>
            <person name="Sun L."/>
            <person name="Manning G."/>
            <person name="Elde N.C."/>
            <person name="Turkewitz A.P."/>
            <person name="Asai D.J."/>
            <person name="Wilkes D.E."/>
            <person name="Wang Y."/>
            <person name="Cai H."/>
            <person name="Collins K."/>
            <person name="Stewart B.A."/>
            <person name="Lee S.R."/>
            <person name="Wilamowska K."/>
            <person name="Weinberg Z."/>
            <person name="Ruzzo W.L."/>
            <person name="Wloga D."/>
            <person name="Gaertig J."/>
            <person name="Frankel J."/>
            <person name="Tsao C.-C."/>
            <person name="Gorovsky M.A."/>
            <person name="Keeling P.J."/>
            <person name="Waller R.F."/>
            <person name="Patron N.J."/>
            <person name="Cherry J.M."/>
            <person name="Stover N.A."/>
            <person name="Krieger C.J."/>
            <person name="del Toro C."/>
            <person name="Ryder H.F."/>
            <person name="Williamson S.C."/>
            <person name="Barbeau R.A."/>
            <person name="Hamilton E.P."/>
            <person name="Orias E."/>
        </authorList>
    </citation>
    <scope>NUCLEOTIDE SEQUENCE [LARGE SCALE GENOMIC DNA]</scope>
    <source>
        <strain evidence="3">SB210</strain>
    </source>
</reference>
<organism evidence="2 3">
    <name type="scientific">Tetrahymena thermophila (strain SB210)</name>
    <dbReference type="NCBI Taxonomy" id="312017"/>
    <lineage>
        <taxon>Eukaryota</taxon>
        <taxon>Sar</taxon>
        <taxon>Alveolata</taxon>
        <taxon>Ciliophora</taxon>
        <taxon>Intramacronucleata</taxon>
        <taxon>Oligohymenophorea</taxon>
        <taxon>Hymenostomatida</taxon>
        <taxon>Tetrahymenina</taxon>
        <taxon>Tetrahymenidae</taxon>
        <taxon>Tetrahymena</taxon>
    </lineage>
</organism>
<dbReference type="KEGG" id="tet:TTHERM_00399610"/>
<dbReference type="Proteomes" id="UP000009168">
    <property type="component" value="Unassembled WGS sequence"/>
</dbReference>
<evidence type="ECO:0000313" key="2">
    <source>
        <dbReference type="EMBL" id="EAR93788.2"/>
    </source>
</evidence>
<accession>I7ME05</accession>
<dbReference type="EMBL" id="GG662719">
    <property type="protein sequence ID" value="EAR93788.2"/>
    <property type="molecule type" value="Genomic_DNA"/>
</dbReference>
<dbReference type="GeneID" id="7839370"/>
<dbReference type="InParanoid" id="I7ME05"/>
<name>I7ME05_TETTS</name>
<evidence type="ECO:0000313" key="3">
    <source>
        <dbReference type="Proteomes" id="UP000009168"/>
    </source>
</evidence>
<feature type="transmembrane region" description="Helical" evidence="1">
    <location>
        <begin position="252"/>
        <end position="269"/>
    </location>
</feature>
<keyword evidence="3" id="KW-1185">Reference proteome</keyword>
<gene>
    <name evidence="2" type="ORF">TTHERM_00399610</name>
</gene>
<evidence type="ECO:0000256" key="1">
    <source>
        <dbReference type="SAM" id="Phobius"/>
    </source>
</evidence>
<dbReference type="AlphaFoldDB" id="I7ME05"/>